<feature type="transmembrane region" description="Helical" evidence="6">
    <location>
        <begin position="252"/>
        <end position="275"/>
    </location>
</feature>
<feature type="transmembrane region" description="Helical" evidence="6">
    <location>
        <begin position="106"/>
        <end position="122"/>
    </location>
</feature>
<sequence>MHTLNKHALSFGLFSVFLTGLGFTIINPVVPFLLEPYTSSQNQPLVISFLSSIYALCTFLAAPALGTLSDRYGRKPILLFCLLGSALGYLIFGMAGALWVFFLGRIIDGISGGNIATLFAYFSDITPAASRTQIFGWISALVGVGTLLGPTFGGLLAHYGNRVPFYFAAVLSLFNLLYGMFFMPESLPPKKQLVKLDAHQLYPFAPLKSLFKIKKLNRLFLAALLLWLPNGALQAIVAQFSLDNFSWQPVQIGLLFSIMELQDIFSQALIMPFLLKKLTDQYIIKCAIIAELSGYIFMAISAFTLPPFYFVLGIFIYGFGDSIFAPPFNGTLSKSVAEDQQGQIQGSSQALQALTRILGPIIGGQLYILFGSPAPACMGIILLIFAFAIFKTKNRQN</sequence>
<accession>A0A1I4GSK1</accession>
<feature type="transmembrane region" description="Helical" evidence="6">
    <location>
        <begin position="219"/>
        <end position="240"/>
    </location>
</feature>
<protein>
    <submittedName>
        <fullName evidence="8">MFS transporter, DHA1 family, tetracycline resistance protein</fullName>
    </submittedName>
</protein>
<reference evidence="8 9" key="1">
    <citation type="submission" date="2016-10" db="EMBL/GenBank/DDBJ databases">
        <authorList>
            <person name="de Groot N.N."/>
        </authorList>
    </citation>
    <scope>NUCLEOTIDE SEQUENCE [LARGE SCALE GENOMIC DNA]</scope>
    <source>
        <strain evidence="8 9">M79</strain>
    </source>
</reference>
<evidence type="ECO:0000256" key="4">
    <source>
        <dbReference type="ARBA" id="ARBA00022989"/>
    </source>
</evidence>
<dbReference type="EMBL" id="FOTJ01000005">
    <property type="protein sequence ID" value="SFL32889.1"/>
    <property type="molecule type" value="Genomic_DNA"/>
</dbReference>
<evidence type="ECO:0000256" key="5">
    <source>
        <dbReference type="ARBA" id="ARBA00023136"/>
    </source>
</evidence>
<dbReference type="Proteomes" id="UP000181969">
    <property type="component" value="Unassembled WGS sequence"/>
</dbReference>
<keyword evidence="2" id="KW-0813">Transport</keyword>
<evidence type="ECO:0000256" key="2">
    <source>
        <dbReference type="ARBA" id="ARBA00022448"/>
    </source>
</evidence>
<dbReference type="PROSITE" id="PS50850">
    <property type="entry name" value="MFS"/>
    <property type="match status" value="1"/>
</dbReference>
<keyword evidence="3 6" id="KW-0812">Transmembrane</keyword>
<evidence type="ECO:0000256" key="1">
    <source>
        <dbReference type="ARBA" id="ARBA00004651"/>
    </source>
</evidence>
<dbReference type="OrthoDB" id="9793283at2"/>
<organism evidence="8 9">
    <name type="scientific">Lactococcus garvieae</name>
    <dbReference type="NCBI Taxonomy" id="1363"/>
    <lineage>
        <taxon>Bacteria</taxon>
        <taxon>Bacillati</taxon>
        <taxon>Bacillota</taxon>
        <taxon>Bacilli</taxon>
        <taxon>Lactobacillales</taxon>
        <taxon>Streptococcaceae</taxon>
        <taxon>Lactococcus</taxon>
    </lineage>
</organism>
<feature type="transmembrane region" description="Helical" evidence="6">
    <location>
        <begin position="12"/>
        <end position="34"/>
    </location>
</feature>
<keyword evidence="5 6" id="KW-0472">Membrane</keyword>
<dbReference type="InterPro" id="IPR001958">
    <property type="entry name" value="Tet-R_TetA/multi-R_MdtG-like"/>
</dbReference>
<comment type="subcellular location">
    <subcellularLocation>
        <location evidence="1">Cell membrane</location>
        <topology evidence="1">Multi-pass membrane protein</topology>
    </subcellularLocation>
</comment>
<feature type="transmembrane region" description="Helical" evidence="6">
    <location>
        <begin position="295"/>
        <end position="319"/>
    </location>
</feature>
<name>A0A1I4GSK1_9LACT</name>
<evidence type="ECO:0000256" key="3">
    <source>
        <dbReference type="ARBA" id="ARBA00022692"/>
    </source>
</evidence>
<dbReference type="InterPro" id="IPR011701">
    <property type="entry name" value="MFS"/>
</dbReference>
<feature type="transmembrane region" description="Helical" evidence="6">
    <location>
        <begin position="46"/>
        <end position="65"/>
    </location>
</feature>
<evidence type="ECO:0000256" key="6">
    <source>
        <dbReference type="SAM" id="Phobius"/>
    </source>
</evidence>
<dbReference type="PANTHER" id="PTHR23504">
    <property type="entry name" value="MAJOR FACILITATOR SUPERFAMILY DOMAIN-CONTAINING PROTEIN 10"/>
    <property type="match status" value="1"/>
</dbReference>
<dbReference type="Pfam" id="PF07690">
    <property type="entry name" value="MFS_1"/>
    <property type="match status" value="1"/>
</dbReference>
<dbReference type="InterPro" id="IPR020846">
    <property type="entry name" value="MFS_dom"/>
</dbReference>
<evidence type="ECO:0000313" key="8">
    <source>
        <dbReference type="EMBL" id="SFL32889.1"/>
    </source>
</evidence>
<dbReference type="PRINTS" id="PR01035">
    <property type="entry name" value="TCRTETA"/>
</dbReference>
<feature type="domain" description="Major facilitator superfamily (MFS) profile" evidence="7">
    <location>
        <begin position="8"/>
        <end position="396"/>
    </location>
</feature>
<feature type="transmembrane region" description="Helical" evidence="6">
    <location>
        <begin position="134"/>
        <end position="157"/>
    </location>
</feature>
<feature type="transmembrane region" description="Helical" evidence="6">
    <location>
        <begin position="163"/>
        <end position="183"/>
    </location>
</feature>
<dbReference type="PANTHER" id="PTHR23504:SF15">
    <property type="entry name" value="MAJOR FACILITATOR SUPERFAMILY (MFS) PROFILE DOMAIN-CONTAINING PROTEIN"/>
    <property type="match status" value="1"/>
</dbReference>
<gene>
    <name evidence="8" type="ORF">SAMN05216438_10545</name>
</gene>
<dbReference type="CDD" id="cd17330">
    <property type="entry name" value="MFS_SLC46_TetA_like"/>
    <property type="match status" value="1"/>
</dbReference>
<dbReference type="InterPro" id="IPR036259">
    <property type="entry name" value="MFS_trans_sf"/>
</dbReference>
<keyword evidence="4 6" id="KW-1133">Transmembrane helix</keyword>
<dbReference type="AlphaFoldDB" id="A0A1I4GSK1"/>
<dbReference type="Gene3D" id="1.20.1250.20">
    <property type="entry name" value="MFS general substrate transporter like domains"/>
    <property type="match status" value="1"/>
</dbReference>
<dbReference type="SUPFAM" id="SSF103473">
    <property type="entry name" value="MFS general substrate transporter"/>
    <property type="match status" value="1"/>
</dbReference>
<dbReference type="GO" id="GO:0005886">
    <property type="term" value="C:plasma membrane"/>
    <property type="evidence" value="ECO:0007669"/>
    <property type="project" value="UniProtKB-SubCell"/>
</dbReference>
<proteinExistence type="predicted"/>
<feature type="transmembrane region" description="Helical" evidence="6">
    <location>
        <begin position="77"/>
        <end position="100"/>
    </location>
</feature>
<evidence type="ECO:0000259" key="7">
    <source>
        <dbReference type="PROSITE" id="PS50850"/>
    </source>
</evidence>
<evidence type="ECO:0000313" key="9">
    <source>
        <dbReference type="Proteomes" id="UP000181969"/>
    </source>
</evidence>
<dbReference type="RefSeq" id="WP_074751068.1">
    <property type="nucleotide sequence ID" value="NZ_FOTJ01000005.1"/>
</dbReference>
<feature type="transmembrane region" description="Helical" evidence="6">
    <location>
        <begin position="366"/>
        <end position="390"/>
    </location>
</feature>
<dbReference type="GO" id="GO:0022857">
    <property type="term" value="F:transmembrane transporter activity"/>
    <property type="evidence" value="ECO:0007669"/>
    <property type="project" value="InterPro"/>
</dbReference>